<feature type="region of interest" description="Disordered" evidence="1">
    <location>
        <begin position="145"/>
        <end position="166"/>
    </location>
</feature>
<proteinExistence type="predicted"/>
<name>A0ABP8TLX5_9ACTN</name>
<dbReference type="EMBL" id="BAABHJ010000017">
    <property type="protein sequence ID" value="GAA4611367.1"/>
    <property type="molecule type" value="Genomic_DNA"/>
</dbReference>
<gene>
    <name evidence="2" type="ORF">GCM10023195_48060</name>
</gene>
<evidence type="ECO:0000256" key="1">
    <source>
        <dbReference type="SAM" id="MobiDB-lite"/>
    </source>
</evidence>
<accession>A0ABP8TLX5</accession>
<dbReference type="Proteomes" id="UP001500212">
    <property type="component" value="Unassembled WGS sequence"/>
</dbReference>
<evidence type="ECO:0000313" key="2">
    <source>
        <dbReference type="EMBL" id="GAA4611367.1"/>
    </source>
</evidence>
<reference evidence="3" key="1">
    <citation type="journal article" date="2019" name="Int. J. Syst. Evol. Microbiol.">
        <title>The Global Catalogue of Microorganisms (GCM) 10K type strain sequencing project: providing services to taxonomists for standard genome sequencing and annotation.</title>
        <authorList>
            <consortium name="The Broad Institute Genomics Platform"/>
            <consortium name="The Broad Institute Genome Sequencing Center for Infectious Disease"/>
            <person name="Wu L."/>
            <person name="Ma J."/>
        </authorList>
    </citation>
    <scope>NUCLEOTIDE SEQUENCE [LARGE SCALE GENOMIC DNA]</scope>
    <source>
        <strain evidence="3">JCM 17938</strain>
    </source>
</reference>
<dbReference type="RefSeq" id="WP_345358517.1">
    <property type="nucleotide sequence ID" value="NZ_BAABHJ010000017.1"/>
</dbReference>
<keyword evidence="3" id="KW-1185">Reference proteome</keyword>
<evidence type="ECO:0000313" key="3">
    <source>
        <dbReference type="Proteomes" id="UP001500212"/>
    </source>
</evidence>
<protein>
    <submittedName>
        <fullName evidence="2">Uncharacterized protein</fullName>
    </submittedName>
</protein>
<organism evidence="2 3">
    <name type="scientific">Actinoallomurus liliacearum</name>
    <dbReference type="NCBI Taxonomy" id="1080073"/>
    <lineage>
        <taxon>Bacteria</taxon>
        <taxon>Bacillati</taxon>
        <taxon>Actinomycetota</taxon>
        <taxon>Actinomycetes</taxon>
        <taxon>Streptosporangiales</taxon>
        <taxon>Thermomonosporaceae</taxon>
        <taxon>Actinoallomurus</taxon>
    </lineage>
</organism>
<sequence length="188" mass="20537">MFTLLPRVGVELPHRAGLLRFGMTERRAQWAISTLADVREEWLCVRARATGVAWAFFAEYEDLTISVRGGPAADDRVPGLDEIRIARRGDPLPTAPAAVPVVYDGIDLFGYPDSEVEEALRTTCPHAAGEQMPAEEFGLTLGRPTAAVRSPGTAGRRPRHPAHRESAATRYLASATLTGPERYRLMTG</sequence>
<comment type="caution">
    <text evidence="2">The sequence shown here is derived from an EMBL/GenBank/DDBJ whole genome shotgun (WGS) entry which is preliminary data.</text>
</comment>